<organism evidence="1 2">
    <name type="scientific">Phytophthora cactorum</name>
    <dbReference type="NCBI Taxonomy" id="29920"/>
    <lineage>
        <taxon>Eukaryota</taxon>
        <taxon>Sar</taxon>
        <taxon>Stramenopiles</taxon>
        <taxon>Oomycota</taxon>
        <taxon>Peronosporomycetes</taxon>
        <taxon>Peronosporales</taxon>
        <taxon>Peronosporaceae</taxon>
        <taxon>Phytophthora</taxon>
    </lineage>
</organism>
<dbReference type="VEuPathDB" id="FungiDB:PC110_g20730"/>
<gene>
    <name evidence="1" type="ORF">PC113_g19866</name>
</gene>
<protein>
    <submittedName>
        <fullName evidence="1">Uncharacterized protein</fullName>
    </submittedName>
</protein>
<comment type="caution">
    <text evidence="1">The sequence shown here is derived from an EMBL/GenBank/DDBJ whole genome shotgun (WGS) entry which is preliminary data.</text>
</comment>
<dbReference type="AlphaFoldDB" id="A0A8T0YC26"/>
<proteinExistence type="predicted"/>
<dbReference type="Proteomes" id="UP000735874">
    <property type="component" value="Unassembled WGS sequence"/>
</dbReference>
<accession>A0A8T0YC26</accession>
<evidence type="ECO:0000313" key="2">
    <source>
        <dbReference type="Proteomes" id="UP000735874"/>
    </source>
</evidence>
<dbReference type="EMBL" id="RCMG01001069">
    <property type="protein sequence ID" value="KAG2837285.1"/>
    <property type="molecule type" value="Genomic_DNA"/>
</dbReference>
<evidence type="ECO:0000313" key="1">
    <source>
        <dbReference type="EMBL" id="KAG2837285.1"/>
    </source>
</evidence>
<reference evidence="1" key="1">
    <citation type="submission" date="2018-10" db="EMBL/GenBank/DDBJ databases">
        <title>Effector identification in a new, highly contiguous assembly of the strawberry crown rot pathogen Phytophthora cactorum.</title>
        <authorList>
            <person name="Armitage A.D."/>
            <person name="Nellist C.F."/>
            <person name="Bates H."/>
            <person name="Vickerstaff R.J."/>
            <person name="Harrison R.J."/>
        </authorList>
    </citation>
    <scope>NUCLEOTIDE SEQUENCE</scope>
    <source>
        <strain evidence="1">15-7</strain>
    </source>
</reference>
<name>A0A8T0YC26_9STRA</name>
<sequence length="107" mass="12005">MPGLQQGWFEYRVMEERGIVEWGPTETKIRYIIFVLLQDVLQVGGALETPSLQGSLQSVVPKLRREAPDVLLQSLSRMADVAASVTGCRIEEVGEIQRALGRPHFRV</sequence>